<feature type="non-terminal residue" evidence="4">
    <location>
        <position position="1"/>
    </location>
</feature>
<evidence type="ECO:0000256" key="2">
    <source>
        <dbReference type="SAM" id="SignalP"/>
    </source>
</evidence>
<feature type="chain" id="PRO_5002081262" description="Reverse transcriptase domain-containing protein" evidence="2">
    <location>
        <begin position="29"/>
        <end position="252"/>
    </location>
</feature>
<dbReference type="PROSITE" id="PS50878">
    <property type="entry name" value="RT_POL"/>
    <property type="match status" value="1"/>
</dbReference>
<dbReference type="InterPro" id="IPR043128">
    <property type="entry name" value="Rev_trsase/Diguanyl_cyclase"/>
</dbReference>
<accession>A0A0B1S068</accession>
<dbReference type="AlphaFoldDB" id="A0A0B1S068"/>
<feature type="domain" description="Reverse transcriptase" evidence="3">
    <location>
        <begin position="1"/>
        <end position="144"/>
    </location>
</feature>
<keyword evidence="2" id="KW-0732">Signal</keyword>
<dbReference type="Gene3D" id="3.30.70.270">
    <property type="match status" value="1"/>
</dbReference>
<dbReference type="OrthoDB" id="5829528at2759"/>
<dbReference type="Proteomes" id="UP000053660">
    <property type="component" value="Unassembled WGS sequence"/>
</dbReference>
<protein>
    <recommendedName>
        <fullName evidence="3">Reverse transcriptase domain-containing protein</fullName>
    </recommendedName>
</protein>
<keyword evidence="5" id="KW-1185">Reference proteome</keyword>
<feature type="signal peptide" evidence="2">
    <location>
        <begin position="1"/>
        <end position="28"/>
    </location>
</feature>
<evidence type="ECO:0000259" key="3">
    <source>
        <dbReference type="PROSITE" id="PS50878"/>
    </source>
</evidence>
<evidence type="ECO:0000313" key="5">
    <source>
        <dbReference type="Proteomes" id="UP000053660"/>
    </source>
</evidence>
<organism evidence="4 5">
    <name type="scientific">Oesophagostomum dentatum</name>
    <name type="common">Nodular worm</name>
    <dbReference type="NCBI Taxonomy" id="61180"/>
    <lineage>
        <taxon>Eukaryota</taxon>
        <taxon>Metazoa</taxon>
        <taxon>Ecdysozoa</taxon>
        <taxon>Nematoda</taxon>
        <taxon>Chromadorea</taxon>
        <taxon>Rhabditida</taxon>
        <taxon>Rhabditina</taxon>
        <taxon>Rhabditomorpha</taxon>
        <taxon>Strongyloidea</taxon>
        <taxon>Strongylidae</taxon>
        <taxon>Oesophagostomum</taxon>
    </lineage>
</organism>
<dbReference type="Pfam" id="PF00078">
    <property type="entry name" value="RVT_1"/>
    <property type="match status" value="1"/>
</dbReference>
<dbReference type="SUPFAM" id="SSF56672">
    <property type="entry name" value="DNA/RNA polymerases"/>
    <property type="match status" value="1"/>
</dbReference>
<dbReference type="PANTHER" id="PTHR47027:SF29">
    <property type="entry name" value="C2H2-TYPE DOMAIN-CONTAINING PROTEIN"/>
    <property type="match status" value="1"/>
</dbReference>
<dbReference type="PANTHER" id="PTHR47027">
    <property type="entry name" value="REVERSE TRANSCRIPTASE DOMAIN-CONTAINING PROTEIN"/>
    <property type="match status" value="1"/>
</dbReference>
<proteinExistence type="predicted"/>
<name>A0A0B1S068_OESDE</name>
<sequence>TKHFHFSTYVLPSLTLYFCFTVIHSTSSTSIFVNSNLVSVSIGRGVKQGDALSPKLFNATLQMTLDSIDWGQSGLRMGGKQLHTLEYADDVTLLATSRPMLGKMLELLTKATSKVGLKINSKKTTLLTSCTSTGQPIVVSGMTFRFADHAQYLGRISFPLDQTAEVSQQIQSGWNVFKKLEIVLCSKTTPLNLKKRAFDSCVTPAVLYDGKRDAYFERYMEQRTDQKPHKIKGLVKRSNKKEATMGPKKSET</sequence>
<feature type="compositionally biased region" description="Basic and acidic residues" evidence="1">
    <location>
        <begin position="240"/>
        <end position="252"/>
    </location>
</feature>
<gene>
    <name evidence="4" type="ORF">OESDEN_23084</name>
</gene>
<evidence type="ECO:0000256" key="1">
    <source>
        <dbReference type="SAM" id="MobiDB-lite"/>
    </source>
</evidence>
<dbReference type="InterPro" id="IPR043502">
    <property type="entry name" value="DNA/RNA_pol_sf"/>
</dbReference>
<evidence type="ECO:0000313" key="4">
    <source>
        <dbReference type="EMBL" id="KHJ77296.1"/>
    </source>
</evidence>
<feature type="compositionally biased region" description="Basic residues" evidence="1">
    <location>
        <begin position="229"/>
        <end position="239"/>
    </location>
</feature>
<feature type="region of interest" description="Disordered" evidence="1">
    <location>
        <begin position="224"/>
        <end position="252"/>
    </location>
</feature>
<reference evidence="4 5" key="1">
    <citation type="submission" date="2014-03" db="EMBL/GenBank/DDBJ databases">
        <title>Draft genome of the hookworm Oesophagostomum dentatum.</title>
        <authorList>
            <person name="Mitreva M."/>
        </authorList>
    </citation>
    <scope>NUCLEOTIDE SEQUENCE [LARGE SCALE GENOMIC DNA]</scope>
    <source>
        <strain evidence="4 5">OD-Hann</strain>
    </source>
</reference>
<dbReference type="EMBL" id="KN610903">
    <property type="protein sequence ID" value="KHJ77296.1"/>
    <property type="molecule type" value="Genomic_DNA"/>
</dbReference>
<dbReference type="InterPro" id="IPR000477">
    <property type="entry name" value="RT_dom"/>
</dbReference>